<feature type="transmembrane region" description="Helical" evidence="6">
    <location>
        <begin position="524"/>
        <end position="547"/>
    </location>
</feature>
<dbReference type="PANTHER" id="PTHR31102:SF1">
    <property type="entry name" value="CATION_H+ EXCHANGER DOMAIN-CONTAINING PROTEIN"/>
    <property type="match status" value="1"/>
</dbReference>
<keyword evidence="5 6" id="KW-0472">Membrane</keyword>
<feature type="transmembrane region" description="Helical" evidence="6">
    <location>
        <begin position="148"/>
        <end position="166"/>
    </location>
</feature>
<feature type="transmembrane region" description="Helical" evidence="6">
    <location>
        <begin position="265"/>
        <end position="288"/>
    </location>
</feature>
<keyword evidence="9" id="KW-1185">Reference proteome</keyword>
<name>A0A8K0EBB7_BRALA</name>
<dbReference type="Gene3D" id="1.20.1530.20">
    <property type="match status" value="1"/>
</dbReference>
<feature type="transmembrane region" description="Helical" evidence="6">
    <location>
        <begin position="122"/>
        <end position="142"/>
    </location>
</feature>
<evidence type="ECO:0000256" key="2">
    <source>
        <dbReference type="ARBA" id="ARBA00007367"/>
    </source>
</evidence>
<dbReference type="Pfam" id="PF00999">
    <property type="entry name" value="Na_H_Exchanger"/>
    <property type="match status" value="1"/>
</dbReference>
<proteinExistence type="inferred from homology"/>
<dbReference type="Proteomes" id="UP000838412">
    <property type="component" value="Chromosome 15"/>
</dbReference>
<organism evidence="8 9">
    <name type="scientific">Branchiostoma lanceolatum</name>
    <name type="common">Common lancelet</name>
    <name type="synonym">Amphioxus lanceolatum</name>
    <dbReference type="NCBI Taxonomy" id="7740"/>
    <lineage>
        <taxon>Eukaryota</taxon>
        <taxon>Metazoa</taxon>
        <taxon>Chordata</taxon>
        <taxon>Cephalochordata</taxon>
        <taxon>Leptocardii</taxon>
        <taxon>Amphioxiformes</taxon>
        <taxon>Branchiostomatidae</taxon>
        <taxon>Branchiostoma</taxon>
    </lineage>
</organism>
<feature type="domain" description="Cation/H+ exchanger transmembrane" evidence="7">
    <location>
        <begin position="161"/>
        <end position="539"/>
    </location>
</feature>
<feature type="transmembrane region" description="Helical" evidence="6">
    <location>
        <begin position="450"/>
        <end position="471"/>
    </location>
</feature>
<keyword evidence="3 6" id="KW-0812">Transmembrane</keyword>
<dbReference type="GO" id="GO:0015297">
    <property type="term" value="F:antiporter activity"/>
    <property type="evidence" value="ECO:0007669"/>
    <property type="project" value="InterPro"/>
</dbReference>
<evidence type="ECO:0000313" key="9">
    <source>
        <dbReference type="Proteomes" id="UP000838412"/>
    </source>
</evidence>
<dbReference type="PANTHER" id="PTHR31102">
    <property type="match status" value="1"/>
</dbReference>
<evidence type="ECO:0000256" key="3">
    <source>
        <dbReference type="ARBA" id="ARBA00022692"/>
    </source>
</evidence>
<comment type="similarity">
    <text evidence="2">Belongs to the monovalent cation:proton antiporter 1 (CPA1) transporter (TC 2.A.36) family.</text>
</comment>
<evidence type="ECO:0000256" key="5">
    <source>
        <dbReference type="ARBA" id="ARBA00023136"/>
    </source>
</evidence>
<evidence type="ECO:0000256" key="4">
    <source>
        <dbReference type="ARBA" id="ARBA00022989"/>
    </source>
</evidence>
<dbReference type="GO" id="GO:0016020">
    <property type="term" value="C:membrane"/>
    <property type="evidence" value="ECO:0007669"/>
    <property type="project" value="UniProtKB-SubCell"/>
</dbReference>
<dbReference type="GO" id="GO:1902600">
    <property type="term" value="P:proton transmembrane transport"/>
    <property type="evidence" value="ECO:0007669"/>
    <property type="project" value="InterPro"/>
</dbReference>
<protein>
    <submittedName>
        <fullName evidence="8">SLC9B2 protein</fullName>
    </submittedName>
</protein>
<reference evidence="8" key="1">
    <citation type="submission" date="2022-01" db="EMBL/GenBank/DDBJ databases">
        <authorList>
            <person name="Braso-Vives M."/>
        </authorList>
    </citation>
    <scope>NUCLEOTIDE SEQUENCE</scope>
</reference>
<feature type="transmembrane region" description="Helical" evidence="6">
    <location>
        <begin position="178"/>
        <end position="200"/>
    </location>
</feature>
<dbReference type="InterPro" id="IPR006153">
    <property type="entry name" value="Cation/H_exchanger_TM"/>
</dbReference>
<feature type="transmembrane region" description="Helical" evidence="6">
    <location>
        <begin position="236"/>
        <end position="259"/>
    </location>
</feature>
<accession>A0A8K0EBB7</accession>
<feature type="transmembrane region" description="Helical" evidence="6">
    <location>
        <begin position="342"/>
        <end position="359"/>
    </location>
</feature>
<gene>
    <name evidence="8" type="primary">SLC9B2</name>
    <name evidence="8" type="ORF">BLAG_LOCUS8125</name>
</gene>
<evidence type="ECO:0000313" key="8">
    <source>
        <dbReference type="EMBL" id="CAH1245943.1"/>
    </source>
</evidence>
<feature type="transmembrane region" description="Helical" evidence="6">
    <location>
        <begin position="312"/>
        <end position="336"/>
    </location>
</feature>
<dbReference type="InterPro" id="IPR038770">
    <property type="entry name" value="Na+/solute_symporter_sf"/>
</dbReference>
<evidence type="ECO:0000256" key="6">
    <source>
        <dbReference type="SAM" id="Phobius"/>
    </source>
</evidence>
<keyword evidence="4 6" id="KW-1133">Transmembrane helix</keyword>
<dbReference type="OrthoDB" id="423807at2759"/>
<sequence length="604" mass="64952">MTSSDTEDTVGNFVEQNRDAMSRTDVSASEHTRFIEDGEGEMENSGAIQERSSWVDGVNERNMEEGGSRVRAVPAQGKCVRCAQRCEKMFSICLTSYHPLPPAPTWSDRCMFAIRCPPHGRVAQTLTLVMMAVLGWAALWAITKDDALPGGNLFALTVLLVLCVIGGRLIQRIKLPPLLGMLIVGILLRNVPGIMVGSWIDPVWASSIRLVALTVILIRAGLGLDPVQLRRLSWTVLLLAFLPCVVEASTLAVVIHFLLDFPWLWGFMLGFVLAAVSPAVVVPSMLWLQEVGLGVDQGIPTLVIASGSVDDVVAITGFAVCLGITFTTGNLVFTIFRGPLELLMGVAGGTLAGIFLWYFPSTDQKGVPRVRVWMVLGTGLLMTFGSRTAGYAGSGALGCLVMAFVAGFRWKMDKEAVEAMMSDLWGVAQPFLFGLIGAEVDVLKIQPQTIGLGVAAIVIGSLVRMVASGVAVSGAGFTWKERLFIAIAWLPKATVQAAIGSTALDTARELTPQDTTNEKLGIQLLTIAVLVILITAPLGSALISLTARHLLRKSMREDLDRDSAIEMNNIGECAQENDIELQAHLAEGQEQVSVQGKCDHNESV</sequence>
<comment type="subcellular location">
    <subcellularLocation>
        <location evidence="1">Membrane</location>
        <topology evidence="1">Multi-pass membrane protein</topology>
    </subcellularLocation>
</comment>
<evidence type="ECO:0000259" key="7">
    <source>
        <dbReference type="Pfam" id="PF00999"/>
    </source>
</evidence>
<dbReference type="EMBL" id="OV696700">
    <property type="protein sequence ID" value="CAH1245943.1"/>
    <property type="molecule type" value="Genomic_DNA"/>
</dbReference>
<dbReference type="AlphaFoldDB" id="A0A8K0EBB7"/>
<feature type="transmembrane region" description="Helical" evidence="6">
    <location>
        <begin position="390"/>
        <end position="408"/>
    </location>
</feature>
<evidence type="ECO:0000256" key="1">
    <source>
        <dbReference type="ARBA" id="ARBA00004141"/>
    </source>
</evidence>
<dbReference type="InterPro" id="IPR051843">
    <property type="entry name" value="CPA1_transporter"/>
</dbReference>